<dbReference type="PROSITE" id="PS51257">
    <property type="entry name" value="PROKAR_LIPOPROTEIN"/>
    <property type="match status" value="1"/>
</dbReference>
<protein>
    <submittedName>
        <fullName evidence="3">Oligopeptide ABC transporter, periplasmic oligopeptide-binding protein OppA (TC 3.A.1.5.1)</fullName>
    </submittedName>
</protein>
<dbReference type="InterPro" id="IPR039424">
    <property type="entry name" value="SBP_5"/>
</dbReference>
<accession>A0A3B0SNW3</accession>
<dbReference type="InterPro" id="IPR000914">
    <property type="entry name" value="SBP_5_dom"/>
</dbReference>
<proteinExistence type="predicted"/>
<dbReference type="AlphaFoldDB" id="A0A3B0SNW3"/>
<organism evidence="3">
    <name type="scientific">hydrothermal vent metagenome</name>
    <dbReference type="NCBI Taxonomy" id="652676"/>
    <lineage>
        <taxon>unclassified sequences</taxon>
        <taxon>metagenomes</taxon>
        <taxon>ecological metagenomes</taxon>
    </lineage>
</organism>
<evidence type="ECO:0000313" key="3">
    <source>
        <dbReference type="EMBL" id="VAW07168.1"/>
    </source>
</evidence>
<reference evidence="3" key="1">
    <citation type="submission" date="2018-06" db="EMBL/GenBank/DDBJ databases">
        <authorList>
            <person name="Zhirakovskaya E."/>
        </authorList>
    </citation>
    <scope>NUCLEOTIDE SEQUENCE</scope>
</reference>
<dbReference type="PIRSF" id="PIRSF002741">
    <property type="entry name" value="MppA"/>
    <property type="match status" value="1"/>
</dbReference>
<evidence type="ECO:0000256" key="1">
    <source>
        <dbReference type="SAM" id="MobiDB-lite"/>
    </source>
</evidence>
<feature type="domain" description="Solute-binding protein family 5" evidence="2">
    <location>
        <begin position="137"/>
        <end position="485"/>
    </location>
</feature>
<dbReference type="GO" id="GO:0043190">
    <property type="term" value="C:ATP-binding cassette (ABC) transporter complex"/>
    <property type="evidence" value="ECO:0007669"/>
    <property type="project" value="InterPro"/>
</dbReference>
<dbReference type="GO" id="GO:0015833">
    <property type="term" value="P:peptide transport"/>
    <property type="evidence" value="ECO:0007669"/>
    <property type="project" value="TreeGrafter"/>
</dbReference>
<dbReference type="Pfam" id="PF00496">
    <property type="entry name" value="SBP_bac_5"/>
    <property type="match status" value="1"/>
</dbReference>
<evidence type="ECO:0000259" key="2">
    <source>
        <dbReference type="Pfam" id="PF00496"/>
    </source>
</evidence>
<dbReference type="EMBL" id="UOEI01000509">
    <property type="protein sequence ID" value="VAW07168.1"/>
    <property type="molecule type" value="Genomic_DNA"/>
</dbReference>
<dbReference type="Gene3D" id="3.10.105.10">
    <property type="entry name" value="Dipeptide-binding Protein, Domain 3"/>
    <property type="match status" value="1"/>
</dbReference>
<dbReference type="Gene3D" id="3.40.190.10">
    <property type="entry name" value="Periplasmic binding protein-like II"/>
    <property type="match status" value="1"/>
</dbReference>
<dbReference type="PANTHER" id="PTHR30290">
    <property type="entry name" value="PERIPLASMIC BINDING COMPONENT OF ABC TRANSPORTER"/>
    <property type="match status" value="1"/>
</dbReference>
<feature type="compositionally biased region" description="Low complexity" evidence="1">
    <location>
        <begin position="38"/>
        <end position="65"/>
    </location>
</feature>
<gene>
    <name evidence="3" type="ORF">MNBD_ACTINO01-1715</name>
</gene>
<sequence length="601" mass="66060">MNKLWRSRKVTFMVLLIAFALVAAACSSANDDAGGTDETTTTTAAPAEETTTTTTKAPETTTTTEPKLERPYGGEAIVGDAQEPPTLNGFVPGGDNFIVSIIAQTYAAGVQEIDGYTLELIPELVTELPTVANGGVTLNDDGTMTVSYTIRDEAVWEDGTPISGDDFQFTLDTIMNPDLPIDKTNYEDIVDSVAGPKTFEYTMAQPTVLFELMFGEILPKHVVEGTDFVADWNETRWASSGPFKFKEWAKGESVTVERNTNYWKTDEETGQQLPYLDSVTFKFIPESESLITAFKAREVDIIQPDPNTEVIETLQALEPDGARVEVLSGPVWEHLNFQFGPGRLERNPNSCNDNYNMRLAVAETVDKKVLTDEILAGQVEPLSSYVDAFSPILSQGAWNQYTVDNAAAAESYAKAVEEEGKDCSVVFSTTSNNDARVKMSELFVGMFDASGIPYENQLEDSQLFFGETLDNGKWDLGEWAWVGSPGLSGLIGIHDVWDPEAPPPDGSNYYRWGTEDSSVIDAATARYAEVRDAMNATVDEGELTALINEAENILADNLVIIPLYARLVTAAVWADEIGGFKHNPTQASHTWNVEYWYRTDI</sequence>
<feature type="region of interest" description="Disordered" evidence="1">
    <location>
        <begin position="30"/>
        <end position="86"/>
    </location>
</feature>
<name>A0A3B0SNW3_9ZZZZ</name>
<dbReference type="GO" id="GO:0042597">
    <property type="term" value="C:periplasmic space"/>
    <property type="evidence" value="ECO:0007669"/>
    <property type="project" value="UniProtKB-ARBA"/>
</dbReference>
<dbReference type="SUPFAM" id="SSF53850">
    <property type="entry name" value="Periplasmic binding protein-like II"/>
    <property type="match status" value="1"/>
</dbReference>
<dbReference type="GO" id="GO:1904680">
    <property type="term" value="F:peptide transmembrane transporter activity"/>
    <property type="evidence" value="ECO:0007669"/>
    <property type="project" value="TreeGrafter"/>
</dbReference>
<dbReference type="InterPro" id="IPR030678">
    <property type="entry name" value="Peptide/Ni-bd"/>
</dbReference>